<dbReference type="Proteomes" id="UP000218172">
    <property type="component" value="Unassembled WGS sequence"/>
</dbReference>
<organism evidence="2 3">
    <name type="scientific">SAR86 cluster bacterium</name>
    <dbReference type="NCBI Taxonomy" id="2030880"/>
    <lineage>
        <taxon>Bacteria</taxon>
        <taxon>Pseudomonadati</taxon>
        <taxon>Pseudomonadota</taxon>
        <taxon>Gammaproteobacteria</taxon>
        <taxon>SAR86 cluster</taxon>
    </lineage>
</organism>
<evidence type="ECO:0000313" key="2">
    <source>
        <dbReference type="EMBL" id="PCH60298.1"/>
    </source>
</evidence>
<gene>
    <name evidence="2" type="ORF">COC19_06105</name>
</gene>
<feature type="region of interest" description="Disordered" evidence="1">
    <location>
        <begin position="254"/>
        <end position="287"/>
    </location>
</feature>
<dbReference type="InterPro" id="IPR011723">
    <property type="entry name" value="Znf/thioredoxin_put"/>
</dbReference>
<protein>
    <recommendedName>
        <fullName evidence="4">Zinc finger/thioredoxin putative domain-containing protein</fullName>
    </recommendedName>
</protein>
<evidence type="ECO:0008006" key="4">
    <source>
        <dbReference type="Google" id="ProtNLM"/>
    </source>
</evidence>
<reference evidence="3" key="1">
    <citation type="submission" date="2017-08" db="EMBL/GenBank/DDBJ databases">
        <title>A dynamic microbial community with high functional redundancy inhabits the cold, oxic subseafloor aquifer.</title>
        <authorList>
            <person name="Tully B.J."/>
            <person name="Wheat C.G."/>
            <person name="Glazer B.T."/>
            <person name="Huber J.A."/>
        </authorList>
    </citation>
    <scope>NUCLEOTIDE SEQUENCE [LARGE SCALE GENOMIC DNA]</scope>
</reference>
<dbReference type="NCBIfam" id="TIGR02098">
    <property type="entry name" value="MJ0042_CXXC"/>
    <property type="match status" value="1"/>
</dbReference>
<feature type="region of interest" description="Disordered" evidence="1">
    <location>
        <begin position="204"/>
        <end position="230"/>
    </location>
</feature>
<evidence type="ECO:0000313" key="3">
    <source>
        <dbReference type="Proteomes" id="UP000218172"/>
    </source>
</evidence>
<dbReference type="Pfam" id="PF11906">
    <property type="entry name" value="DUF3426"/>
    <property type="match status" value="1"/>
</dbReference>
<name>A0A2A4MKC7_9GAMM</name>
<sequence length="551" mass="60575">MALHVTQCPDCHTKFNTSAAHLAAYRGLVRCGACLKVFMGKEHFIEANHVPDEDSEESVFLSDNTDPANSAGFFTRGSTQLHDSSSDDASLNAHSFSLSAVDDSPDQSHASEFSVESFTDELSTDELFTEKLFTEKKVSPDPAKLNQTSLSQEDADKSYINSANSEASSPQETEESLVKKLSFSAIPSHNLDTLSARDINVEQKTDSPAVYDTASTEQNNQPPGQTSGAANKEINEDSARASFSALDLETDCENLSTDSQSLATMQQSSSVLNPDRHSPNDLSLPSHKETLSPEHLLVAKALQQSDTNTDIDPIAEQAVSLDSNQQVEATTPQQTSNEIIESGFDSDLIRHNFKQSLLEDEDSDGPLSNDNLHALELAELPIELEQAKAIPNRKILQRSCLAIFLSLVLVLFIGWLKAEQFSQNPSLRPWYQAACKLLPCELKAQSNFSSIVSRSLKVSIHPELEDTLLISLVFENTASFEQDFPTLVFQFTDRQNQLIVEHRLQASNYLPSSLSHTRAMPVATPIRLNLTLDDPGKVAVNYNLQFIQSSP</sequence>
<dbReference type="AlphaFoldDB" id="A0A2A4MKC7"/>
<dbReference type="InterPro" id="IPR021834">
    <property type="entry name" value="DUF3426"/>
</dbReference>
<evidence type="ECO:0000256" key="1">
    <source>
        <dbReference type="SAM" id="MobiDB-lite"/>
    </source>
</evidence>
<feature type="compositionally biased region" description="Polar residues" evidence="1">
    <location>
        <begin position="254"/>
        <end position="272"/>
    </location>
</feature>
<feature type="compositionally biased region" description="Polar residues" evidence="1">
    <location>
        <begin position="213"/>
        <end position="229"/>
    </location>
</feature>
<proteinExistence type="predicted"/>
<dbReference type="EMBL" id="NVQR01000095">
    <property type="protein sequence ID" value="PCH60298.1"/>
    <property type="molecule type" value="Genomic_DNA"/>
</dbReference>
<comment type="caution">
    <text evidence="2">The sequence shown here is derived from an EMBL/GenBank/DDBJ whole genome shotgun (WGS) entry which is preliminary data.</text>
</comment>
<accession>A0A2A4MKC7</accession>